<keyword evidence="5 7" id="KW-0472">Membrane</keyword>
<feature type="transmembrane region" description="Helical" evidence="7">
    <location>
        <begin position="270"/>
        <end position="296"/>
    </location>
</feature>
<feature type="domain" description="ABC3 transporter permease C-terminal" evidence="8">
    <location>
        <begin position="274"/>
        <end position="403"/>
    </location>
</feature>
<dbReference type="InterPro" id="IPR050250">
    <property type="entry name" value="Macrolide_Exporter_MacB"/>
</dbReference>
<dbReference type="Proteomes" id="UP001221217">
    <property type="component" value="Unassembled WGS sequence"/>
</dbReference>
<dbReference type="PANTHER" id="PTHR30572:SF4">
    <property type="entry name" value="ABC TRANSPORTER PERMEASE YTRF"/>
    <property type="match status" value="1"/>
</dbReference>
<dbReference type="GO" id="GO:0022857">
    <property type="term" value="F:transmembrane transporter activity"/>
    <property type="evidence" value="ECO:0007669"/>
    <property type="project" value="TreeGrafter"/>
</dbReference>
<organism evidence="10 11">
    <name type="scientific">Candidatus Thalassospirochaeta sargassi</name>
    <dbReference type="NCBI Taxonomy" id="3119039"/>
    <lineage>
        <taxon>Bacteria</taxon>
        <taxon>Pseudomonadati</taxon>
        <taxon>Spirochaetota</taxon>
        <taxon>Spirochaetia</taxon>
        <taxon>Spirochaetales</taxon>
        <taxon>Spirochaetaceae</taxon>
        <taxon>Candidatus Thalassospirochaeta</taxon>
    </lineage>
</organism>
<accession>A0AAJ1IFK6</accession>
<feature type="domain" description="MacB-like periplasmic core" evidence="9">
    <location>
        <begin position="21"/>
        <end position="241"/>
    </location>
</feature>
<evidence type="ECO:0000313" key="10">
    <source>
        <dbReference type="EMBL" id="MDC7226361.1"/>
    </source>
</evidence>
<evidence type="ECO:0000259" key="9">
    <source>
        <dbReference type="Pfam" id="PF12704"/>
    </source>
</evidence>
<dbReference type="InterPro" id="IPR025857">
    <property type="entry name" value="MacB_PCD"/>
</dbReference>
<dbReference type="Pfam" id="PF12704">
    <property type="entry name" value="MacB_PCD"/>
    <property type="match status" value="1"/>
</dbReference>
<keyword evidence="3 7" id="KW-0812">Transmembrane</keyword>
<keyword evidence="2" id="KW-1003">Cell membrane</keyword>
<proteinExistence type="inferred from homology"/>
<dbReference type="Pfam" id="PF02687">
    <property type="entry name" value="FtsX"/>
    <property type="match status" value="1"/>
</dbReference>
<evidence type="ECO:0000256" key="5">
    <source>
        <dbReference type="ARBA" id="ARBA00023136"/>
    </source>
</evidence>
<dbReference type="GO" id="GO:0005886">
    <property type="term" value="C:plasma membrane"/>
    <property type="evidence" value="ECO:0007669"/>
    <property type="project" value="UniProtKB-SubCell"/>
</dbReference>
<dbReference type="AlphaFoldDB" id="A0AAJ1IFK6"/>
<evidence type="ECO:0000259" key="8">
    <source>
        <dbReference type="Pfam" id="PF02687"/>
    </source>
</evidence>
<name>A0AAJ1IFK6_9SPIO</name>
<evidence type="ECO:0000313" key="11">
    <source>
        <dbReference type="Proteomes" id="UP001221217"/>
    </source>
</evidence>
<evidence type="ECO:0000256" key="2">
    <source>
        <dbReference type="ARBA" id="ARBA00022475"/>
    </source>
</evidence>
<dbReference type="EMBL" id="JAQQAL010000011">
    <property type="protein sequence ID" value="MDC7226361.1"/>
    <property type="molecule type" value="Genomic_DNA"/>
</dbReference>
<feature type="transmembrane region" description="Helical" evidence="7">
    <location>
        <begin position="21"/>
        <end position="44"/>
    </location>
</feature>
<feature type="transmembrane region" description="Helical" evidence="7">
    <location>
        <begin position="317"/>
        <end position="346"/>
    </location>
</feature>
<evidence type="ECO:0000256" key="7">
    <source>
        <dbReference type="SAM" id="Phobius"/>
    </source>
</evidence>
<evidence type="ECO:0000256" key="3">
    <source>
        <dbReference type="ARBA" id="ARBA00022692"/>
    </source>
</evidence>
<evidence type="ECO:0000256" key="6">
    <source>
        <dbReference type="ARBA" id="ARBA00038076"/>
    </source>
</evidence>
<dbReference type="InterPro" id="IPR003838">
    <property type="entry name" value="ABC3_permease_C"/>
</dbReference>
<comment type="similarity">
    <text evidence="6">Belongs to the ABC-4 integral membrane protein family.</text>
</comment>
<keyword evidence="4 7" id="KW-1133">Transmembrane helix</keyword>
<reference evidence="10 11" key="1">
    <citation type="submission" date="2022-12" db="EMBL/GenBank/DDBJ databases">
        <title>Metagenome assembled genome from gulf of manar.</title>
        <authorList>
            <person name="Kohli P."/>
            <person name="Pk S."/>
            <person name="Venkata Ramana C."/>
            <person name="Sasikala C."/>
        </authorList>
    </citation>
    <scope>NUCLEOTIDE SEQUENCE [LARGE SCALE GENOMIC DNA]</scope>
    <source>
        <strain evidence="10">JB008</strain>
    </source>
</reference>
<feature type="transmembrane region" description="Helical" evidence="7">
    <location>
        <begin position="366"/>
        <end position="393"/>
    </location>
</feature>
<comment type="subcellular location">
    <subcellularLocation>
        <location evidence="1">Cell membrane</location>
        <topology evidence="1">Multi-pass membrane protein</topology>
    </subcellularLocation>
</comment>
<evidence type="ECO:0000256" key="1">
    <source>
        <dbReference type="ARBA" id="ARBA00004651"/>
    </source>
</evidence>
<sequence length="410" mass="44689">MTLRIARTAFKNIARNKRRSILSGAAIAVAAMSIVILFAFIGGMSKDMENNLRSYYTGDVNIRNVDYEEYERFNPVHLTVNIDDAESAISNTEGINAWVPRTTFGTSIYIDGTNHAAVGVGADFEREAGYIDLEEIVKAGRLPEAGKNEMIMGTVLAENLHFSIGDKVTIMTMTASRGTNAMTLEITGLAAFPVAALNSNNLWIPLDRVQHLLQTPEAAQQIMIETAEGYNRSKVAENISAALTAAGTPGDVNDMENMSLMFGMLKLADMIYNVIAAFFFILGSTVIINTTMMVIFERMREIGTLSALGMHGKELVRLFLLEGAFISAVGAAAGVVLGIIITLYLGRVGIDFTDAMQGVDMEISAMMYPVLSIPKTIFVYFYSVIIACLATLVPSRKASRIQPVEALRYI</sequence>
<gene>
    <name evidence="10" type="ORF">PQJ61_06325</name>
</gene>
<dbReference type="PANTHER" id="PTHR30572">
    <property type="entry name" value="MEMBRANE COMPONENT OF TRANSPORTER-RELATED"/>
    <property type="match status" value="1"/>
</dbReference>
<protein>
    <submittedName>
        <fullName evidence="10">ABC transporter permease</fullName>
    </submittedName>
</protein>
<evidence type="ECO:0000256" key="4">
    <source>
        <dbReference type="ARBA" id="ARBA00022989"/>
    </source>
</evidence>
<comment type="caution">
    <text evidence="10">The sequence shown here is derived from an EMBL/GenBank/DDBJ whole genome shotgun (WGS) entry which is preliminary data.</text>
</comment>